<evidence type="ECO:0000259" key="1">
    <source>
        <dbReference type="Pfam" id="PF08770"/>
    </source>
</evidence>
<dbReference type="Gene3D" id="2.60.40.10">
    <property type="entry name" value="Immunoglobulins"/>
    <property type="match status" value="1"/>
</dbReference>
<dbReference type="SUPFAM" id="SSF81296">
    <property type="entry name" value="E set domains"/>
    <property type="match status" value="1"/>
</dbReference>
<dbReference type="EMBL" id="NISI01000017">
    <property type="protein sequence ID" value="OWR00548.1"/>
    <property type="molecule type" value="Genomic_DNA"/>
</dbReference>
<dbReference type="InterPro" id="IPR030995">
    <property type="entry name" value="SoxZ"/>
</dbReference>
<dbReference type="AlphaFoldDB" id="A0A254MZZ7"/>
<protein>
    <submittedName>
        <fullName evidence="2">Thiosulfate oxidation carrier complex protein SoxZ</fullName>
    </submittedName>
</protein>
<proteinExistence type="predicted"/>
<dbReference type="NCBIfam" id="TIGR04490">
    <property type="entry name" value="SoxZ_true"/>
    <property type="match status" value="1"/>
</dbReference>
<reference evidence="2 3" key="1">
    <citation type="journal article" date="2007" name="Int. J. Syst. Evol. Microbiol.">
        <title>Description of Pelomonas aquatica sp. nov. and Pelomonas puraquae sp. nov., isolated from industrial and haemodialysis water.</title>
        <authorList>
            <person name="Gomila M."/>
            <person name="Bowien B."/>
            <person name="Falsen E."/>
            <person name="Moore E.R."/>
            <person name="Lalucat J."/>
        </authorList>
    </citation>
    <scope>NUCLEOTIDE SEQUENCE [LARGE SCALE GENOMIC DNA]</scope>
    <source>
        <strain evidence="2 3">CCUG 52769</strain>
    </source>
</reference>
<dbReference type="Proteomes" id="UP000197446">
    <property type="component" value="Unassembled WGS sequence"/>
</dbReference>
<comment type="caution">
    <text evidence="2">The sequence shown here is derived from an EMBL/GenBank/DDBJ whole genome shotgun (WGS) entry which is preliminary data.</text>
</comment>
<accession>A0A254MZZ7</accession>
<name>A0A254MZZ7_9BURK</name>
<dbReference type="OrthoDB" id="9795530at2"/>
<evidence type="ECO:0000313" key="3">
    <source>
        <dbReference type="Proteomes" id="UP000197446"/>
    </source>
</evidence>
<dbReference type="Pfam" id="PF08770">
    <property type="entry name" value="SoxZ"/>
    <property type="match status" value="1"/>
</dbReference>
<dbReference type="InterPro" id="IPR014880">
    <property type="entry name" value="SoxZ_dom"/>
</dbReference>
<sequence>MRIRAQAAGDKTTVRVLMSHEMETGLRKDPAGKTIPAWFIQEVTAQLNGKPVLTAEWGPSVSKNPFLQFIVKGAKAGDKIAVTWRDNRGETRTDEATVS</sequence>
<feature type="domain" description="Sulphur oxidation protein SoxZ" evidence="1">
    <location>
        <begin position="3"/>
        <end position="96"/>
    </location>
</feature>
<evidence type="ECO:0000313" key="2">
    <source>
        <dbReference type="EMBL" id="OWR00548.1"/>
    </source>
</evidence>
<gene>
    <name evidence="2" type="primary">soxZ</name>
    <name evidence="2" type="ORF">CDO81_24930</name>
</gene>
<keyword evidence="3" id="KW-1185">Reference proteome</keyword>
<dbReference type="InterPro" id="IPR014756">
    <property type="entry name" value="Ig_E-set"/>
</dbReference>
<organism evidence="2 3">
    <name type="scientific">Roseateles puraquae</name>
    <dbReference type="NCBI Taxonomy" id="431059"/>
    <lineage>
        <taxon>Bacteria</taxon>
        <taxon>Pseudomonadati</taxon>
        <taxon>Pseudomonadota</taxon>
        <taxon>Betaproteobacteria</taxon>
        <taxon>Burkholderiales</taxon>
        <taxon>Sphaerotilaceae</taxon>
        <taxon>Roseateles</taxon>
    </lineage>
</organism>
<dbReference type="InterPro" id="IPR013783">
    <property type="entry name" value="Ig-like_fold"/>
</dbReference>